<sequence>MPTSKATATEKNGLPTPPNDSPPPPAYTQGEYHSEVPDITAAFSNLNLTPSPKPTPDVCIAHLKLLEAFHQLREDVAFEDGRFGINDAFADAGESDRERAELLTKIREKRWQVYVHKASKRFERWWTTCVETNDETKRLLGQSKIPIVFSQSPDAGQRLEWSKDHLPPLDVIMVWHAYMLNPRDFLEDCLRQGKMKFWRAGLPWAVIDPCIDNNTFEYSATQAAMESFEDSTGYRWNSLNDHPNATIECPFCRRKLYLPRTRWDSQRAWTRTSSRKDAELYGELTAAGVADKSFEVQCQCGIVIDHEMHRTQKFRRDIQALRNLDVPMPGTILNETGIVEASVASLFPNRLIDGPRKLLYTKLEALTLPRNPPNKKMTDIRREIETFLKDKAYIKSTNSSTSHVLKRAEKIAIRRMMSRYWDNSSPFALDLVGAVIRQCSFIEKMHSIDWIHSPAATSTMARLIQKYTRYIDIIASHPSHTAVPTLDVDLAWHTHQLSPPYYYAYTVAKTERFIDHDDKIEETILSDAFEWTSKIYQKTYNELYSECTCWYCEAIRESHTSSVKRVFGGNKAIESQLDRLHAGNKDPNTSPHISAHSAIKAEKDVSRGIRDANVKAKLERDYQKACNHARKKGRTPPTRDQYSGPDSAMAYGYPIYMPYYAPYMGDPCRIPDVRISRQALLATVARALAEVVSRLGPVVEADLGVVLGVQPGVQPGDVVGAVVGGVEEAGAEDVAVAAAVVVDDLGEIEIYSSGEYQAKQQHTAPSAPNHAIRQIDFTQSSSELILAKLDSTCRLSTIVKETTCPQRTSHELISIAEELNREARDIDTALQDWTTQFPSPWCYQRHTLSDLHPWPMRDFYSPVVYSYSTPAYAALWNQYSATRMLINSTRLRALELSRPSLDDFAYEHRLECLSHIEIMTNDLASGVPFCLQRFKVTDSPNSSSHQDSIRLNTNEDIKPYLAGLIIWPLNIASSLGDVDVKRGSWFRSELARLGRVVGSGILECAETDQWLKP</sequence>
<evidence type="ECO:0008006" key="4">
    <source>
        <dbReference type="Google" id="ProtNLM"/>
    </source>
</evidence>
<protein>
    <recommendedName>
        <fullName evidence="4">Alpha-ketoglutarate-dependent sulfonate dioxygenase</fullName>
    </recommendedName>
</protein>
<proteinExistence type="predicted"/>
<feature type="compositionally biased region" description="Pro residues" evidence="1">
    <location>
        <begin position="15"/>
        <end position="26"/>
    </location>
</feature>
<dbReference type="AlphaFoldDB" id="A0A8H6FF24"/>
<dbReference type="EMBL" id="JACCJB010000006">
    <property type="protein sequence ID" value="KAF6226117.1"/>
    <property type="molecule type" value="Genomic_DNA"/>
</dbReference>
<name>A0A8H6FF24_9LECA</name>
<dbReference type="InterPro" id="IPR009836">
    <property type="entry name" value="GRDP-like"/>
</dbReference>
<dbReference type="Pfam" id="PF07173">
    <property type="entry name" value="GRDP-like"/>
    <property type="match status" value="1"/>
</dbReference>
<dbReference type="PANTHER" id="PTHR34365">
    <property type="entry name" value="ENOLASE (DUF1399)"/>
    <property type="match status" value="1"/>
</dbReference>
<evidence type="ECO:0000313" key="2">
    <source>
        <dbReference type="EMBL" id="KAF6226117.1"/>
    </source>
</evidence>
<evidence type="ECO:0000313" key="3">
    <source>
        <dbReference type="Proteomes" id="UP000593566"/>
    </source>
</evidence>
<dbReference type="RefSeq" id="XP_037154670.1">
    <property type="nucleotide sequence ID" value="XM_037299844.1"/>
</dbReference>
<feature type="compositionally biased region" description="Polar residues" evidence="1">
    <location>
        <begin position="1"/>
        <end position="10"/>
    </location>
</feature>
<accession>A0A8H6FF24</accession>
<organism evidence="2 3">
    <name type="scientific">Letharia lupina</name>
    <dbReference type="NCBI Taxonomy" id="560253"/>
    <lineage>
        <taxon>Eukaryota</taxon>
        <taxon>Fungi</taxon>
        <taxon>Dikarya</taxon>
        <taxon>Ascomycota</taxon>
        <taxon>Pezizomycotina</taxon>
        <taxon>Lecanoromycetes</taxon>
        <taxon>OSLEUM clade</taxon>
        <taxon>Lecanoromycetidae</taxon>
        <taxon>Lecanorales</taxon>
        <taxon>Lecanorineae</taxon>
        <taxon>Parmeliaceae</taxon>
        <taxon>Letharia</taxon>
    </lineage>
</organism>
<evidence type="ECO:0000256" key="1">
    <source>
        <dbReference type="SAM" id="MobiDB-lite"/>
    </source>
</evidence>
<feature type="region of interest" description="Disordered" evidence="1">
    <location>
        <begin position="1"/>
        <end position="31"/>
    </location>
</feature>
<dbReference type="PANTHER" id="PTHR34365:SF7">
    <property type="entry name" value="GLYCINE-RICH DOMAIN-CONTAINING PROTEIN 1"/>
    <property type="match status" value="1"/>
</dbReference>
<dbReference type="GeneID" id="59337378"/>
<reference evidence="2 3" key="1">
    <citation type="journal article" date="2020" name="Genomics">
        <title>Complete, high-quality genomes from long-read metagenomic sequencing of two wolf lichen thalli reveals enigmatic genome architecture.</title>
        <authorList>
            <person name="McKenzie S.K."/>
            <person name="Walston R.F."/>
            <person name="Allen J.L."/>
        </authorList>
    </citation>
    <scope>NUCLEOTIDE SEQUENCE [LARGE SCALE GENOMIC DNA]</scope>
    <source>
        <strain evidence="2">WasteWater1</strain>
    </source>
</reference>
<dbReference type="Proteomes" id="UP000593566">
    <property type="component" value="Unassembled WGS sequence"/>
</dbReference>
<comment type="caution">
    <text evidence="2">The sequence shown here is derived from an EMBL/GenBank/DDBJ whole genome shotgun (WGS) entry which is preliminary data.</text>
</comment>
<keyword evidence="3" id="KW-1185">Reference proteome</keyword>
<gene>
    <name evidence="2" type="ORF">HO133_008983</name>
</gene>